<reference evidence="2" key="1">
    <citation type="journal article" date="2020" name="Stud. Mycol.">
        <title>101 Dothideomycetes genomes: a test case for predicting lifestyles and emergence of pathogens.</title>
        <authorList>
            <person name="Haridas S."/>
            <person name="Albert R."/>
            <person name="Binder M."/>
            <person name="Bloem J."/>
            <person name="Labutti K."/>
            <person name="Salamov A."/>
            <person name="Andreopoulos B."/>
            <person name="Baker S."/>
            <person name="Barry K."/>
            <person name="Bills G."/>
            <person name="Bluhm B."/>
            <person name="Cannon C."/>
            <person name="Castanera R."/>
            <person name="Culley D."/>
            <person name="Daum C."/>
            <person name="Ezra D."/>
            <person name="Gonzalez J."/>
            <person name="Henrissat B."/>
            <person name="Kuo A."/>
            <person name="Liang C."/>
            <person name="Lipzen A."/>
            <person name="Lutzoni F."/>
            <person name="Magnuson J."/>
            <person name="Mondo S."/>
            <person name="Nolan M."/>
            <person name="Ohm R."/>
            <person name="Pangilinan J."/>
            <person name="Park H.-J."/>
            <person name="Ramirez L."/>
            <person name="Alfaro M."/>
            <person name="Sun H."/>
            <person name="Tritt A."/>
            <person name="Yoshinaga Y."/>
            <person name="Zwiers L.-H."/>
            <person name="Turgeon B."/>
            <person name="Goodwin S."/>
            <person name="Spatafora J."/>
            <person name="Crous P."/>
            <person name="Grigoriev I."/>
        </authorList>
    </citation>
    <scope>NUCLEOTIDE SEQUENCE</scope>
    <source>
        <strain evidence="2">CBS 122681</strain>
    </source>
</reference>
<dbReference type="PANTHER" id="PTHR47843:SF5">
    <property type="entry name" value="BTB_POZ DOMAIN PROTEIN"/>
    <property type="match status" value="1"/>
</dbReference>
<dbReference type="Proteomes" id="UP000799324">
    <property type="component" value="Unassembled WGS sequence"/>
</dbReference>
<keyword evidence="3" id="KW-1185">Reference proteome</keyword>
<dbReference type="EMBL" id="MU004540">
    <property type="protein sequence ID" value="KAF2648423.1"/>
    <property type="molecule type" value="Genomic_DNA"/>
</dbReference>
<dbReference type="Pfam" id="PF00651">
    <property type="entry name" value="BTB"/>
    <property type="match status" value="1"/>
</dbReference>
<dbReference type="Gene3D" id="3.30.710.10">
    <property type="entry name" value="Potassium Channel Kv1.1, Chain A"/>
    <property type="match status" value="1"/>
</dbReference>
<dbReference type="OrthoDB" id="6359816at2759"/>
<dbReference type="InterPro" id="IPR000210">
    <property type="entry name" value="BTB/POZ_dom"/>
</dbReference>
<dbReference type="PROSITE" id="PS50097">
    <property type="entry name" value="BTB"/>
    <property type="match status" value="1"/>
</dbReference>
<evidence type="ECO:0000259" key="1">
    <source>
        <dbReference type="PROSITE" id="PS50097"/>
    </source>
</evidence>
<evidence type="ECO:0000313" key="2">
    <source>
        <dbReference type="EMBL" id="KAF2648423.1"/>
    </source>
</evidence>
<dbReference type="SUPFAM" id="SSF54695">
    <property type="entry name" value="POZ domain"/>
    <property type="match status" value="1"/>
</dbReference>
<feature type="domain" description="BTB" evidence="1">
    <location>
        <begin position="24"/>
        <end position="95"/>
    </location>
</feature>
<evidence type="ECO:0000313" key="3">
    <source>
        <dbReference type="Proteomes" id="UP000799324"/>
    </source>
</evidence>
<organism evidence="2 3">
    <name type="scientific">Lophiostoma macrostomum CBS 122681</name>
    <dbReference type="NCBI Taxonomy" id="1314788"/>
    <lineage>
        <taxon>Eukaryota</taxon>
        <taxon>Fungi</taxon>
        <taxon>Dikarya</taxon>
        <taxon>Ascomycota</taxon>
        <taxon>Pezizomycotina</taxon>
        <taxon>Dothideomycetes</taxon>
        <taxon>Pleosporomycetidae</taxon>
        <taxon>Pleosporales</taxon>
        <taxon>Lophiostomataceae</taxon>
        <taxon>Lophiostoma</taxon>
    </lineage>
</organism>
<gene>
    <name evidence="2" type="ORF">K491DRAFT_784088</name>
</gene>
<dbReference type="CDD" id="cd18186">
    <property type="entry name" value="BTB_POZ_ZBTB_KLHL-like"/>
    <property type="match status" value="1"/>
</dbReference>
<accession>A0A6A6SP99</accession>
<dbReference type="AlphaFoldDB" id="A0A6A6SP99"/>
<name>A0A6A6SP99_9PLEO</name>
<proteinExistence type="predicted"/>
<dbReference type="InterPro" id="IPR011333">
    <property type="entry name" value="SKP1/BTB/POZ_sf"/>
</dbReference>
<sequence length="300" mass="34548">MASQSRLDELVESNRLLLESGKHSDFIVTCGNDTYNVHKAIICPRCDFFDGASRFGKASSVIEAENNAVELVDDDPEIVKHMMQYIYTLDYEVPVAENDYRTRLVLRRDGITDRAERKQACWLAERIPFLSRDYYERVLKVVRNYRVVGEAGIYVTDITNKPFRELVNLVEEAEKNGSLIEDAFPSDRQWLVHAKIYTIADKYNVRGLKECVVAKLRATDIDALASKWFWAALDVIYSTTPPQDLALRDMVADHIAVLFEHFEINDRIQEKFSKFPELAVRLVNHWYGGPDCNNKTQSNN</sequence>
<dbReference type="PANTHER" id="PTHR47843">
    <property type="entry name" value="BTB DOMAIN-CONTAINING PROTEIN-RELATED"/>
    <property type="match status" value="1"/>
</dbReference>
<protein>
    <recommendedName>
        <fullName evidence="1">BTB domain-containing protein</fullName>
    </recommendedName>
</protein>